<sequence>MDEDRERNEGGRFEPEHTDEEVLEAVRTHEPAGTKEVADELGIARQSADYRLRSLLDEGRVSKKKVGNSLVWSAEQE</sequence>
<reference evidence="6 8" key="2">
    <citation type="submission" date="2019-07" db="EMBL/GenBank/DDBJ databases">
        <title>Genomic Encyclopedia of Archaeal and Bacterial Type Strains, Phase II (KMG-II): from individual species to whole genera.</title>
        <authorList>
            <person name="Goeker M."/>
        </authorList>
    </citation>
    <scope>NUCLEOTIDE SEQUENCE [LARGE SCALE GENOMIC DNA]</scope>
    <source>
        <strain evidence="6 8">DSM 3754</strain>
    </source>
</reference>
<dbReference type="EMBL" id="CP038632">
    <property type="protein sequence ID" value="QCC46095.1"/>
    <property type="molecule type" value="Genomic_DNA"/>
</dbReference>
<gene>
    <name evidence="6" type="ORF">APQ99_02284</name>
    <name evidence="4" type="ORF">HBSAL_12665</name>
    <name evidence="5" type="ORF">HBSAL_13355</name>
</gene>
<dbReference type="GeneID" id="62883506"/>
<keyword evidence="1" id="KW-0805">Transcription regulation</keyword>
<dbReference type="Pfam" id="PF04703">
    <property type="entry name" value="FaeA"/>
    <property type="match status" value="1"/>
</dbReference>
<evidence type="ECO:0000313" key="6">
    <source>
        <dbReference type="EMBL" id="TYO74583.1"/>
    </source>
</evidence>
<evidence type="ECO:0000256" key="3">
    <source>
        <dbReference type="SAM" id="MobiDB-lite"/>
    </source>
</evidence>
<dbReference type="InterPro" id="IPR036388">
    <property type="entry name" value="WH-like_DNA-bd_sf"/>
</dbReference>
<dbReference type="AlphaFoldDB" id="A0A4D6GWP5"/>
<proteinExistence type="predicted"/>
<dbReference type="Proteomes" id="UP000323075">
    <property type="component" value="Unassembled WGS sequence"/>
</dbReference>
<dbReference type="EMBL" id="VRYN01000013">
    <property type="protein sequence ID" value="TYO74583.1"/>
    <property type="molecule type" value="Genomic_DNA"/>
</dbReference>
<accession>A0A4D6GWP5</accession>
<geneLocation type="plasmid" evidence="4">
    <name>pHSAL1</name>
</geneLocation>
<geneLocation type="plasmid" evidence="5">
    <name>pHSAL2</name>
</geneLocation>
<dbReference type="Gene3D" id="1.10.10.10">
    <property type="entry name" value="Winged helix-like DNA-binding domain superfamily/Winged helix DNA-binding domain"/>
    <property type="match status" value="1"/>
</dbReference>
<evidence type="ECO:0000256" key="2">
    <source>
        <dbReference type="ARBA" id="ARBA00023163"/>
    </source>
</evidence>
<dbReference type="SUPFAM" id="SSF46785">
    <property type="entry name" value="Winged helix' DNA-binding domain"/>
    <property type="match status" value="1"/>
</dbReference>
<geneLocation type="plasmid" evidence="7">
    <name>phsal2</name>
</geneLocation>
<dbReference type="InterPro" id="IPR006793">
    <property type="entry name" value="FaeA"/>
</dbReference>
<dbReference type="Proteomes" id="UP000296216">
    <property type="component" value="Plasmid pHSAL2"/>
</dbReference>
<reference evidence="5" key="3">
    <citation type="journal article" name="MicrobiologyOpen">
        <title>Whole-genome comparison between the type strain of Halobacterium salinarum (DSM 3754(T)) and the laboratory strains R1 and NRC-1.</title>
        <authorList>
            <person name="Pfeiffer F."/>
            <person name="Losensky G."/>
            <person name="Marchfelder A."/>
            <person name="Habermann B."/>
            <person name="Dyall-Smith M."/>
        </authorList>
    </citation>
    <scope>NUCLEOTIDE SEQUENCE</scope>
    <source>
        <strain evidence="5">91-R6</strain>
    </source>
</reference>
<geneLocation type="plasmid" evidence="7">
    <name>phsal1</name>
</geneLocation>
<reference evidence="5 7" key="1">
    <citation type="journal article" date="2019" name="Microbiol. Resour. Announc.">
        <title>The Genome Sequence of the Halobacterium salinarum Type Strain Is Closely Related to That of Laboratory Strains NRC-1 and R1.</title>
        <authorList>
            <person name="Pfeiffer F."/>
            <person name="Marchfelder A."/>
            <person name="Habermann B."/>
            <person name="Dyall-Smith M.L."/>
        </authorList>
    </citation>
    <scope>NUCLEOTIDE SEQUENCE [LARGE SCALE GENOMIC DNA]</scope>
    <source>
        <strain evidence="5">91-R6</strain>
        <strain evidence="7">ATCC 33171 / DSM 3754 / JCM 8978 / NBRC 102687 / NCIMB 764 / 91-R6</strain>
        <plasmid evidence="7">phsal1</plasmid>
        <plasmid evidence="7">phsal2</plasmid>
    </source>
</reference>
<feature type="region of interest" description="Disordered" evidence="3">
    <location>
        <begin position="1"/>
        <end position="21"/>
    </location>
</feature>
<dbReference type="Proteomes" id="UP000296216">
    <property type="component" value="Plasmid pHSAL1"/>
</dbReference>
<feature type="compositionally biased region" description="Basic and acidic residues" evidence="3">
    <location>
        <begin position="1"/>
        <end position="16"/>
    </location>
</feature>
<dbReference type="InterPro" id="IPR036390">
    <property type="entry name" value="WH_DNA-bd_sf"/>
</dbReference>
<evidence type="ECO:0000313" key="5">
    <source>
        <dbReference type="EMBL" id="QCC46173.1"/>
    </source>
</evidence>
<keyword evidence="5" id="KW-0614">Plasmid</keyword>
<evidence type="ECO:0000313" key="4">
    <source>
        <dbReference type="EMBL" id="QCC46095.1"/>
    </source>
</evidence>
<keyword evidence="2" id="KW-0804">Transcription</keyword>
<dbReference type="EMBL" id="CP038633">
    <property type="protein sequence ID" value="QCC46173.1"/>
    <property type="molecule type" value="Genomic_DNA"/>
</dbReference>
<organism evidence="5 7">
    <name type="scientific">Halobacterium salinarum (strain ATCC 33171 / DSM 3754 / JCM 8978 / NBRC 102687 / NCIMB 764 / 91-R6)</name>
    <dbReference type="NCBI Taxonomy" id="2597657"/>
    <lineage>
        <taxon>Archaea</taxon>
        <taxon>Methanobacteriati</taxon>
        <taxon>Methanobacteriota</taxon>
        <taxon>Stenosarchaea group</taxon>
        <taxon>Halobacteria</taxon>
        <taxon>Halobacteriales</taxon>
        <taxon>Halobacteriaceae</taxon>
        <taxon>Halobacterium</taxon>
    </lineage>
</organism>
<protein>
    <submittedName>
        <fullName evidence="6">FaeA-like protein</fullName>
    </submittedName>
    <submittedName>
        <fullName evidence="5">HTH domain protein</fullName>
    </submittedName>
</protein>
<dbReference type="RefSeq" id="WP_136361708.1">
    <property type="nucleotide sequence ID" value="NZ_VRYN01000013.1"/>
</dbReference>
<evidence type="ECO:0000313" key="8">
    <source>
        <dbReference type="Proteomes" id="UP000323075"/>
    </source>
</evidence>
<dbReference type="GO" id="GO:0006355">
    <property type="term" value="P:regulation of DNA-templated transcription"/>
    <property type="evidence" value="ECO:0007669"/>
    <property type="project" value="InterPro"/>
</dbReference>
<evidence type="ECO:0000256" key="1">
    <source>
        <dbReference type="ARBA" id="ARBA00023015"/>
    </source>
</evidence>
<name>A0A4D6GWP5_HALS9</name>
<evidence type="ECO:0000313" key="7">
    <source>
        <dbReference type="Proteomes" id="UP000296216"/>
    </source>
</evidence>